<evidence type="ECO:0000313" key="3">
    <source>
        <dbReference type="EMBL" id="MCG2588420.1"/>
    </source>
</evidence>
<dbReference type="EMBL" id="JAKLWS010000007">
    <property type="protein sequence ID" value="MCG2588420.1"/>
    <property type="molecule type" value="Genomic_DNA"/>
</dbReference>
<keyword evidence="1" id="KW-0597">Phosphoprotein</keyword>
<dbReference type="InterPro" id="IPR001789">
    <property type="entry name" value="Sig_transdc_resp-reg_receiver"/>
</dbReference>
<dbReference type="Pfam" id="PF00072">
    <property type="entry name" value="Response_reg"/>
    <property type="match status" value="1"/>
</dbReference>
<dbReference type="PROSITE" id="PS50110">
    <property type="entry name" value="RESPONSE_REGULATORY"/>
    <property type="match status" value="1"/>
</dbReference>
<dbReference type="PANTHER" id="PTHR44520">
    <property type="entry name" value="RESPONSE REGULATOR RCP1-RELATED"/>
    <property type="match status" value="1"/>
</dbReference>
<reference evidence="3" key="2">
    <citation type="submission" date="2024-05" db="EMBL/GenBank/DDBJ databases">
        <title>Rhodohalobacter halophilus gen. nov., sp. nov., a moderately halophilic member of the family Balneolaceae.</title>
        <authorList>
            <person name="Xia J."/>
        </authorList>
    </citation>
    <scope>NUCLEOTIDE SEQUENCE</scope>
    <source>
        <strain evidence="3">WB101</strain>
    </source>
</reference>
<comment type="caution">
    <text evidence="3">The sequence shown here is derived from an EMBL/GenBank/DDBJ whole genome shotgun (WGS) entry which is preliminary data.</text>
</comment>
<dbReference type="SMART" id="SM00448">
    <property type="entry name" value="REC"/>
    <property type="match status" value="1"/>
</dbReference>
<dbReference type="Proteomes" id="UP001165366">
    <property type="component" value="Unassembled WGS sequence"/>
</dbReference>
<organism evidence="3 4">
    <name type="scientific">Rhodohalobacter sulfatireducens</name>
    <dbReference type="NCBI Taxonomy" id="2911366"/>
    <lineage>
        <taxon>Bacteria</taxon>
        <taxon>Pseudomonadati</taxon>
        <taxon>Balneolota</taxon>
        <taxon>Balneolia</taxon>
        <taxon>Balneolales</taxon>
        <taxon>Balneolaceae</taxon>
        <taxon>Rhodohalobacter</taxon>
    </lineage>
</organism>
<dbReference type="CDD" id="cd17557">
    <property type="entry name" value="REC_Rcp-like"/>
    <property type="match status" value="1"/>
</dbReference>
<dbReference type="InterPro" id="IPR011006">
    <property type="entry name" value="CheY-like_superfamily"/>
</dbReference>
<name>A0ABS9KC65_9BACT</name>
<dbReference type="RefSeq" id="WP_237853262.1">
    <property type="nucleotide sequence ID" value="NZ_JAKLWS010000007.1"/>
</dbReference>
<feature type="domain" description="Response regulatory" evidence="2">
    <location>
        <begin position="9"/>
        <end position="130"/>
    </location>
</feature>
<feature type="modified residue" description="4-aspartylphosphate" evidence="1">
    <location>
        <position position="63"/>
    </location>
</feature>
<dbReference type="InterPro" id="IPR052893">
    <property type="entry name" value="TCS_response_regulator"/>
</dbReference>
<dbReference type="PANTHER" id="PTHR44520:SF2">
    <property type="entry name" value="RESPONSE REGULATOR RCP1"/>
    <property type="match status" value="1"/>
</dbReference>
<evidence type="ECO:0000259" key="2">
    <source>
        <dbReference type="PROSITE" id="PS50110"/>
    </source>
</evidence>
<gene>
    <name evidence="3" type="ORF">L6773_07590</name>
</gene>
<evidence type="ECO:0000313" key="4">
    <source>
        <dbReference type="Proteomes" id="UP001165366"/>
    </source>
</evidence>
<sequence length="140" mass="16141">MTHMKGLKSILLLEDDAIEVKKVHRALKKLDIPNNLVVCRNGVEGLNWLSSNPDNLPGTILLDLSMPKMNGFEFLDRIKQDSKYRKIPVVVLTTSNHQEDKLRSFDKQVAGYMVKPVRYSEFVKMLKTIKSYWNTSELAY</sequence>
<protein>
    <submittedName>
        <fullName evidence="3">Response regulator</fullName>
    </submittedName>
</protein>
<dbReference type="SUPFAM" id="SSF52172">
    <property type="entry name" value="CheY-like"/>
    <property type="match status" value="1"/>
</dbReference>
<dbReference type="Gene3D" id="3.40.50.2300">
    <property type="match status" value="1"/>
</dbReference>
<accession>A0ABS9KC65</accession>
<proteinExistence type="predicted"/>
<keyword evidence="4" id="KW-1185">Reference proteome</keyword>
<reference evidence="3" key="1">
    <citation type="submission" date="2022-01" db="EMBL/GenBank/DDBJ databases">
        <authorList>
            <person name="Wang Y."/>
        </authorList>
    </citation>
    <scope>NUCLEOTIDE SEQUENCE</scope>
    <source>
        <strain evidence="3">WB101</strain>
    </source>
</reference>
<evidence type="ECO:0000256" key="1">
    <source>
        <dbReference type="PROSITE-ProRule" id="PRU00169"/>
    </source>
</evidence>